<keyword evidence="5 7" id="KW-0378">Hydrolase</keyword>
<dbReference type="GO" id="GO:0009003">
    <property type="term" value="F:signal peptidase activity"/>
    <property type="evidence" value="ECO:0007669"/>
    <property type="project" value="UniProtKB-EC"/>
</dbReference>
<organism evidence="9 10">
    <name type="scientific">Brevibacterium linens ATCC 9172</name>
    <dbReference type="NCBI Taxonomy" id="1255617"/>
    <lineage>
        <taxon>Bacteria</taxon>
        <taxon>Bacillati</taxon>
        <taxon>Actinomycetota</taxon>
        <taxon>Actinomycetes</taxon>
        <taxon>Micrococcales</taxon>
        <taxon>Brevibacteriaceae</taxon>
        <taxon>Brevibacterium</taxon>
    </lineage>
</organism>
<dbReference type="SUPFAM" id="SSF51306">
    <property type="entry name" value="LexA/Signal peptidase"/>
    <property type="match status" value="1"/>
</dbReference>
<evidence type="ECO:0000313" key="9">
    <source>
        <dbReference type="EMBL" id="SMX66861.1"/>
    </source>
</evidence>
<name>A0A2H1HVC0_BRELN</name>
<comment type="similarity">
    <text evidence="3 7">Belongs to the peptidase S26 family.</text>
</comment>
<evidence type="ECO:0000256" key="6">
    <source>
        <dbReference type="PIRSR" id="PIRSR600223-1"/>
    </source>
</evidence>
<dbReference type="GO" id="GO:0006465">
    <property type="term" value="P:signal peptide processing"/>
    <property type="evidence" value="ECO:0007669"/>
    <property type="project" value="InterPro"/>
</dbReference>
<dbReference type="EMBL" id="FXYY01000002">
    <property type="protein sequence ID" value="SMX66861.1"/>
    <property type="molecule type" value="Genomic_DNA"/>
</dbReference>
<dbReference type="EC" id="3.4.21.89" evidence="4 7"/>
<dbReference type="Proteomes" id="UP000234641">
    <property type="component" value="Unassembled WGS sequence"/>
</dbReference>
<feature type="domain" description="Peptidase S26" evidence="8">
    <location>
        <begin position="48"/>
        <end position="234"/>
    </location>
</feature>
<comment type="catalytic activity">
    <reaction evidence="1 7">
        <text>Cleavage of hydrophobic, N-terminal signal or leader sequences from secreted and periplasmic proteins.</text>
        <dbReference type="EC" id="3.4.21.89"/>
    </reaction>
</comment>
<accession>A0A2H1HVC0</accession>
<evidence type="ECO:0000259" key="8">
    <source>
        <dbReference type="Pfam" id="PF10502"/>
    </source>
</evidence>
<evidence type="ECO:0000256" key="5">
    <source>
        <dbReference type="ARBA" id="ARBA00022801"/>
    </source>
</evidence>
<evidence type="ECO:0000256" key="4">
    <source>
        <dbReference type="ARBA" id="ARBA00013208"/>
    </source>
</evidence>
<feature type="active site" evidence="6">
    <location>
        <position position="146"/>
    </location>
</feature>
<comment type="subcellular location">
    <subcellularLocation>
        <location evidence="2">Cell membrane</location>
        <topology evidence="2">Single-pass type II membrane protein</topology>
    </subcellularLocation>
    <subcellularLocation>
        <location evidence="7">Membrane</location>
        <topology evidence="7">Single-pass type II membrane protein</topology>
    </subcellularLocation>
</comment>
<dbReference type="InterPro" id="IPR019758">
    <property type="entry name" value="Pept_S26A_signal_pept_1_CS"/>
</dbReference>
<keyword evidence="7" id="KW-0472">Membrane</keyword>
<dbReference type="InterPro" id="IPR000223">
    <property type="entry name" value="Pept_S26A_signal_pept_1"/>
</dbReference>
<dbReference type="NCBIfam" id="TIGR02227">
    <property type="entry name" value="sigpep_I_bact"/>
    <property type="match status" value="1"/>
</dbReference>
<evidence type="ECO:0000256" key="2">
    <source>
        <dbReference type="ARBA" id="ARBA00004401"/>
    </source>
</evidence>
<proteinExistence type="inferred from homology"/>
<feature type="active site" evidence="6">
    <location>
        <position position="78"/>
    </location>
</feature>
<protein>
    <recommendedName>
        <fullName evidence="4 7">Signal peptidase I</fullName>
        <ecNumber evidence="4 7">3.4.21.89</ecNumber>
    </recommendedName>
</protein>
<dbReference type="PANTHER" id="PTHR43390">
    <property type="entry name" value="SIGNAL PEPTIDASE I"/>
    <property type="match status" value="1"/>
</dbReference>
<dbReference type="GO" id="GO:0004252">
    <property type="term" value="F:serine-type endopeptidase activity"/>
    <property type="evidence" value="ECO:0007669"/>
    <property type="project" value="InterPro"/>
</dbReference>
<dbReference type="PROSITE" id="PS00761">
    <property type="entry name" value="SPASE_I_3"/>
    <property type="match status" value="1"/>
</dbReference>
<dbReference type="InterPro" id="IPR019533">
    <property type="entry name" value="Peptidase_S26"/>
</dbReference>
<evidence type="ECO:0000256" key="7">
    <source>
        <dbReference type="RuleBase" id="RU362042"/>
    </source>
</evidence>
<reference evidence="9 10" key="1">
    <citation type="submission" date="2017-03" db="EMBL/GenBank/DDBJ databases">
        <authorList>
            <person name="Afonso C.L."/>
            <person name="Miller P.J."/>
            <person name="Scott M.A."/>
            <person name="Spackman E."/>
            <person name="Goraichik I."/>
            <person name="Dimitrov K.M."/>
            <person name="Suarez D.L."/>
            <person name="Swayne D.E."/>
        </authorList>
    </citation>
    <scope>NUCLEOTIDE SEQUENCE [LARGE SCALE GENOMIC DNA]</scope>
    <source>
        <strain evidence="9 10">ATCC 9172</strain>
    </source>
</reference>
<dbReference type="InterPro" id="IPR036286">
    <property type="entry name" value="LexA/Signal_pep-like_sf"/>
</dbReference>
<evidence type="ECO:0000256" key="1">
    <source>
        <dbReference type="ARBA" id="ARBA00000677"/>
    </source>
</evidence>
<gene>
    <name evidence="9" type="ORF">BLIN9172_00471</name>
</gene>
<feature type="transmembrane region" description="Helical" evidence="7">
    <location>
        <begin position="47"/>
        <end position="73"/>
    </location>
</feature>
<keyword evidence="7" id="KW-0812">Transmembrane</keyword>
<dbReference type="Gene3D" id="2.10.109.10">
    <property type="entry name" value="Umud Fragment, subunit A"/>
    <property type="match status" value="1"/>
</dbReference>
<dbReference type="PRINTS" id="PR00727">
    <property type="entry name" value="LEADERPTASE"/>
</dbReference>
<evidence type="ECO:0000313" key="10">
    <source>
        <dbReference type="Proteomes" id="UP000234641"/>
    </source>
</evidence>
<dbReference type="GO" id="GO:0005886">
    <property type="term" value="C:plasma membrane"/>
    <property type="evidence" value="ECO:0007669"/>
    <property type="project" value="UniProtKB-SubCell"/>
</dbReference>
<dbReference type="CDD" id="cd06530">
    <property type="entry name" value="S26_SPase_I"/>
    <property type="match status" value="1"/>
</dbReference>
<sequence length="262" mass="28674">MLIRSVQSTAAVLVRTAAVLVRCESERMTSESEASPPPASKRFARGLLETLAIIVIALLISTALKTWVVRAFYIPSESMMTTLQVDDRVLVNQLAHRFGPADRGDIIVFDDPDHWLSAAETAEYTPNPVLEFIGLAPSDAGNQLIKRVIGVGGDTIKCCDAEGRLLVNGEPIDETYLDAGTAPSEVEFEVTVPEGHYWVMGDNRSNSADSRYHMDTDPYVAEDDVVGTVFLINWPFKHFSWVSTPDEVFADVPDTAEGITGN</sequence>
<dbReference type="Pfam" id="PF10502">
    <property type="entry name" value="Peptidase_S26"/>
    <property type="match status" value="1"/>
</dbReference>
<keyword evidence="7" id="KW-1133">Transmembrane helix</keyword>
<dbReference type="PANTHER" id="PTHR43390:SF1">
    <property type="entry name" value="CHLOROPLAST PROCESSING PEPTIDASE"/>
    <property type="match status" value="1"/>
</dbReference>
<evidence type="ECO:0000256" key="3">
    <source>
        <dbReference type="ARBA" id="ARBA00009370"/>
    </source>
</evidence>
<keyword evidence="7" id="KW-0645">Protease</keyword>
<dbReference type="AlphaFoldDB" id="A0A2H1HVC0"/>